<evidence type="ECO:0000259" key="3">
    <source>
        <dbReference type="PROSITE" id="PS51352"/>
    </source>
</evidence>
<dbReference type="InterPro" id="IPR013766">
    <property type="entry name" value="Thioredoxin_domain"/>
</dbReference>
<dbReference type="SUPFAM" id="SSF52833">
    <property type="entry name" value="Thioredoxin-like"/>
    <property type="match status" value="1"/>
</dbReference>
<dbReference type="Proteomes" id="UP000291819">
    <property type="component" value="Unassembled WGS sequence"/>
</dbReference>
<dbReference type="OrthoDB" id="120730at2"/>
<protein>
    <submittedName>
        <fullName evidence="4">DUF255 domain-containing protein</fullName>
    </submittedName>
</protein>
<evidence type="ECO:0000256" key="2">
    <source>
        <dbReference type="SAM" id="SignalP"/>
    </source>
</evidence>
<dbReference type="PROSITE" id="PS51352">
    <property type="entry name" value="THIOREDOXIN_2"/>
    <property type="match status" value="1"/>
</dbReference>
<dbReference type="PANTHER" id="PTHR10438:SF463">
    <property type="entry name" value="THIOREDOXIN"/>
    <property type="match status" value="1"/>
</dbReference>
<dbReference type="PANTHER" id="PTHR10438">
    <property type="entry name" value="THIOREDOXIN"/>
    <property type="match status" value="1"/>
</dbReference>
<evidence type="ECO:0000313" key="4">
    <source>
        <dbReference type="EMBL" id="TBO43994.1"/>
    </source>
</evidence>
<dbReference type="Gene3D" id="3.40.30.10">
    <property type="entry name" value="Glutaredoxin"/>
    <property type="match status" value="1"/>
</dbReference>
<proteinExistence type="predicted"/>
<dbReference type="InterPro" id="IPR012336">
    <property type="entry name" value="Thioredoxin-like_fold"/>
</dbReference>
<feature type="domain" description="Thioredoxin" evidence="3">
    <location>
        <begin position="4"/>
        <end position="147"/>
    </location>
</feature>
<organism evidence="4 5">
    <name type="scientific">Pedobacter kyonggii</name>
    <dbReference type="NCBI Taxonomy" id="1926871"/>
    <lineage>
        <taxon>Bacteria</taxon>
        <taxon>Pseudomonadati</taxon>
        <taxon>Bacteroidota</taxon>
        <taxon>Sphingobacteriia</taxon>
        <taxon>Sphingobacteriales</taxon>
        <taxon>Sphingobacteriaceae</taxon>
        <taxon>Pedobacter</taxon>
    </lineage>
</organism>
<feature type="signal peptide" evidence="2">
    <location>
        <begin position="1"/>
        <end position="19"/>
    </location>
</feature>
<sequence>MKKLFLIFLLLPFIGTAQVKGTHFEHGLSWQQAKDKAKKENKYLLVDCFTTWCGPCKYMASTIFPQEKVGEFFNKNFVNVKVQFDQTKNDSEEVKSWYADAQSMSKEFKINAYPTFLIFSPQGKLVHRIVGGGEADEFIAKAKMALNPETQYYTLLKKSESGNAAPETLKQLATSAEAAYDEENSEKFASAYMATQKDLYSKENLEFVSKYTKSSQSKGFELMLKDPEKVDAVLGKGKSNEILGSVILEENIYPGLRKSNANIDSLVAAAQVKYPTVDISKATELIKIQVFHAEKKWDKFQPALLSYMKKYGAEVTADMLNFFAWAVFENCKDTNCITEALSWSKRSVDETQTKEPAYLDTYANLLYKLGKKDQAIAMQQKAVDLVAAENKAKYQVTLEKMKKGE</sequence>
<name>A0A4Q9HGN0_9SPHI</name>
<evidence type="ECO:0000256" key="1">
    <source>
        <dbReference type="ARBA" id="ARBA00023284"/>
    </source>
</evidence>
<dbReference type="PROSITE" id="PS00194">
    <property type="entry name" value="THIOREDOXIN_1"/>
    <property type="match status" value="1"/>
</dbReference>
<dbReference type="AlphaFoldDB" id="A0A4Q9HGN0"/>
<dbReference type="Pfam" id="PF13098">
    <property type="entry name" value="Thioredoxin_2"/>
    <property type="match status" value="1"/>
</dbReference>
<keyword evidence="1" id="KW-0676">Redox-active center</keyword>
<keyword evidence="5" id="KW-1185">Reference proteome</keyword>
<evidence type="ECO:0000313" key="5">
    <source>
        <dbReference type="Proteomes" id="UP000291819"/>
    </source>
</evidence>
<dbReference type="InterPro" id="IPR050620">
    <property type="entry name" value="Thioredoxin_H-type-like"/>
</dbReference>
<comment type="caution">
    <text evidence="4">The sequence shown here is derived from an EMBL/GenBank/DDBJ whole genome shotgun (WGS) entry which is preliminary data.</text>
</comment>
<reference evidence="4 5" key="1">
    <citation type="submission" date="2019-02" db="EMBL/GenBank/DDBJ databases">
        <title>Pedobacter kyonggii whole genome sequence analysis.</title>
        <authorList>
            <person name="Dahal R.H."/>
        </authorList>
    </citation>
    <scope>NUCLEOTIDE SEQUENCE [LARGE SCALE GENOMIC DNA]</scope>
    <source>
        <strain evidence="4 5">K-4-11-1</strain>
    </source>
</reference>
<gene>
    <name evidence="4" type="ORF">EYS08_05200</name>
</gene>
<dbReference type="EMBL" id="SIXF01000003">
    <property type="protein sequence ID" value="TBO43994.1"/>
    <property type="molecule type" value="Genomic_DNA"/>
</dbReference>
<accession>A0A4Q9HGN0</accession>
<dbReference type="InterPro" id="IPR017937">
    <property type="entry name" value="Thioredoxin_CS"/>
</dbReference>
<dbReference type="RefSeq" id="WP_131028847.1">
    <property type="nucleotide sequence ID" value="NZ_SIXF01000003.1"/>
</dbReference>
<feature type="chain" id="PRO_5020329368" evidence="2">
    <location>
        <begin position="20"/>
        <end position="405"/>
    </location>
</feature>
<dbReference type="InterPro" id="IPR036249">
    <property type="entry name" value="Thioredoxin-like_sf"/>
</dbReference>
<keyword evidence="2" id="KW-0732">Signal</keyword>